<reference evidence="2" key="1">
    <citation type="journal article" date="2020" name="Stud. Mycol.">
        <title>101 Dothideomycetes genomes: a test case for predicting lifestyles and emergence of pathogens.</title>
        <authorList>
            <person name="Haridas S."/>
            <person name="Albert R."/>
            <person name="Binder M."/>
            <person name="Bloem J."/>
            <person name="Labutti K."/>
            <person name="Salamov A."/>
            <person name="Andreopoulos B."/>
            <person name="Baker S."/>
            <person name="Barry K."/>
            <person name="Bills G."/>
            <person name="Bluhm B."/>
            <person name="Cannon C."/>
            <person name="Castanera R."/>
            <person name="Culley D."/>
            <person name="Daum C."/>
            <person name="Ezra D."/>
            <person name="Gonzalez J."/>
            <person name="Henrissat B."/>
            <person name="Kuo A."/>
            <person name="Liang C."/>
            <person name="Lipzen A."/>
            <person name="Lutzoni F."/>
            <person name="Magnuson J."/>
            <person name="Mondo S."/>
            <person name="Nolan M."/>
            <person name="Ohm R."/>
            <person name="Pangilinan J."/>
            <person name="Park H.-J."/>
            <person name="Ramirez L."/>
            <person name="Alfaro M."/>
            <person name="Sun H."/>
            <person name="Tritt A."/>
            <person name="Yoshinaga Y."/>
            <person name="Zwiers L.-H."/>
            <person name="Turgeon B."/>
            <person name="Goodwin S."/>
            <person name="Spatafora J."/>
            <person name="Crous P."/>
            <person name="Grigoriev I."/>
        </authorList>
    </citation>
    <scope>NUCLEOTIDE SEQUENCE</scope>
    <source>
        <strain evidence="2">Tuck. ex Michener</strain>
    </source>
</reference>
<organism evidence="2 3">
    <name type="scientific">Viridothelium virens</name>
    <name type="common">Speckled blister lichen</name>
    <name type="synonym">Trypethelium virens</name>
    <dbReference type="NCBI Taxonomy" id="1048519"/>
    <lineage>
        <taxon>Eukaryota</taxon>
        <taxon>Fungi</taxon>
        <taxon>Dikarya</taxon>
        <taxon>Ascomycota</taxon>
        <taxon>Pezizomycotina</taxon>
        <taxon>Dothideomycetes</taxon>
        <taxon>Dothideomycetes incertae sedis</taxon>
        <taxon>Trypetheliales</taxon>
        <taxon>Trypetheliaceae</taxon>
        <taxon>Viridothelium</taxon>
    </lineage>
</organism>
<sequence>MTMTSSSSPAIVAPLQLPMCYYRLNIFTHCGHTSYSPLPPVACPRASFPPESHHSETCIPKAHPFQTLRVEGNCGPCERKKEERFTRVFGGDREHGGKGGEGEEEAIVERIKVEEWKWKVRYAAPKREEGGRGELEMDLGRMKGPGGEGRREESGGVADDEGKEKAKRISGLRKIVRWRWKKGSWRTSDASRLSLSMKSPSLKSPRWS</sequence>
<evidence type="ECO:0000313" key="2">
    <source>
        <dbReference type="EMBL" id="KAF2232271.1"/>
    </source>
</evidence>
<name>A0A6A6H336_VIRVR</name>
<dbReference type="EMBL" id="ML991817">
    <property type="protein sequence ID" value="KAF2232271.1"/>
    <property type="molecule type" value="Genomic_DNA"/>
</dbReference>
<keyword evidence="3" id="KW-1185">Reference proteome</keyword>
<accession>A0A6A6H336</accession>
<feature type="region of interest" description="Disordered" evidence="1">
    <location>
        <begin position="182"/>
        <end position="208"/>
    </location>
</feature>
<evidence type="ECO:0000313" key="3">
    <source>
        <dbReference type="Proteomes" id="UP000800092"/>
    </source>
</evidence>
<dbReference type="AlphaFoldDB" id="A0A6A6H336"/>
<feature type="region of interest" description="Disordered" evidence="1">
    <location>
        <begin position="129"/>
        <end position="167"/>
    </location>
</feature>
<proteinExistence type="predicted"/>
<feature type="compositionally biased region" description="Low complexity" evidence="1">
    <location>
        <begin position="191"/>
        <end position="208"/>
    </location>
</feature>
<feature type="compositionally biased region" description="Basic and acidic residues" evidence="1">
    <location>
        <begin position="148"/>
        <end position="164"/>
    </location>
</feature>
<protein>
    <submittedName>
        <fullName evidence="2">Uncharacterized protein</fullName>
    </submittedName>
</protein>
<feature type="compositionally biased region" description="Basic and acidic residues" evidence="1">
    <location>
        <begin position="129"/>
        <end position="141"/>
    </location>
</feature>
<dbReference type="OrthoDB" id="3927958at2759"/>
<dbReference type="Proteomes" id="UP000800092">
    <property type="component" value="Unassembled WGS sequence"/>
</dbReference>
<gene>
    <name evidence="2" type="ORF">EV356DRAFT_534755</name>
</gene>
<evidence type="ECO:0000256" key="1">
    <source>
        <dbReference type="SAM" id="MobiDB-lite"/>
    </source>
</evidence>